<feature type="domain" description="VWFA" evidence="2">
    <location>
        <begin position="27"/>
        <end position="205"/>
    </location>
</feature>
<organism evidence="3 4">
    <name type="scientific">Cyclobacterium amurskyense</name>
    <dbReference type="NCBI Taxonomy" id="320787"/>
    <lineage>
        <taxon>Bacteria</taxon>
        <taxon>Pseudomonadati</taxon>
        <taxon>Bacteroidota</taxon>
        <taxon>Cytophagia</taxon>
        <taxon>Cytophagales</taxon>
        <taxon>Cyclobacteriaceae</taxon>
        <taxon>Cyclobacterium</taxon>
    </lineage>
</organism>
<reference evidence="3 4" key="1">
    <citation type="submission" date="2015-07" db="EMBL/GenBank/DDBJ databases">
        <authorList>
            <person name="Kim K.M."/>
        </authorList>
    </citation>
    <scope>NUCLEOTIDE SEQUENCE [LARGE SCALE GENOMIC DNA]</scope>
    <source>
        <strain evidence="3 4">KCTC 12363</strain>
    </source>
</reference>
<feature type="signal peptide" evidence="1">
    <location>
        <begin position="1"/>
        <end position="19"/>
    </location>
</feature>
<dbReference type="RefSeq" id="WP_048643511.1">
    <property type="nucleotide sequence ID" value="NZ_CP012040.1"/>
</dbReference>
<dbReference type="SUPFAM" id="SSF53300">
    <property type="entry name" value="vWA-like"/>
    <property type="match status" value="1"/>
</dbReference>
<dbReference type="KEGG" id="camu:CA2015_4039"/>
<dbReference type="Gene3D" id="3.40.50.410">
    <property type="entry name" value="von Willebrand factor, type A domain"/>
    <property type="match status" value="1"/>
</dbReference>
<evidence type="ECO:0000259" key="2">
    <source>
        <dbReference type="PROSITE" id="PS50234"/>
    </source>
</evidence>
<protein>
    <submittedName>
        <fullName evidence="3">von Willebrand factor type A</fullName>
    </submittedName>
</protein>
<dbReference type="EMBL" id="CP012040">
    <property type="protein sequence ID" value="AKP53397.1"/>
    <property type="molecule type" value="Genomic_DNA"/>
</dbReference>
<dbReference type="SMART" id="SM00327">
    <property type="entry name" value="VWA"/>
    <property type="match status" value="1"/>
</dbReference>
<dbReference type="OrthoDB" id="5348860at2"/>
<evidence type="ECO:0000313" key="3">
    <source>
        <dbReference type="EMBL" id="AKP53397.1"/>
    </source>
</evidence>
<evidence type="ECO:0000313" key="4">
    <source>
        <dbReference type="Proteomes" id="UP000036520"/>
    </source>
</evidence>
<proteinExistence type="predicted"/>
<dbReference type="InterPro" id="IPR036465">
    <property type="entry name" value="vWFA_dom_sf"/>
</dbReference>
<name>A0A0H4PY91_9BACT</name>
<dbReference type="AlphaFoldDB" id="A0A0H4PY91"/>
<sequence length="464" mass="50441">MKKTIFLFLTLFIVFNSQGQSPENQPPIIFIYDASGSMWGQMQGKTKMEIAANALSSTIGNLTEHQKLGFVAYGHRKEGDCEDVEFMVDAETGTKKEVIAAVKGIKPLGKTPLAYSATLVIDQLRAAKQKATIILITDGIESCDGNICEIVQAAKEEGIDFKLHIIGFGLKEEDTQQLRCAAGAGEGSYFSAENAENLGEILNVATASTVDKPANNFSVYAVKNGKPMDVYVKAYDIVAKRATIMLRTYRDTGYFYLPPSKYNFEVVPLEGSDVNMITVNNVESLENTIGHQTISFDGGKLDVFTSNNGEGWDSMVKVIDNNGKVVATTRTYGAKKEVEVNPGVYKVAIQALKMEGLQTNTELDSVVIAAAKTLPLVYDFKTGAFEIYTQVGGENIDTVVSIKEEKSGKSVAGARTYNKGAKFLLNPGNYVVTIRPLGAHKEKAAQTIEVEVKAGETHTKTLNF</sequence>
<evidence type="ECO:0000256" key="1">
    <source>
        <dbReference type="SAM" id="SignalP"/>
    </source>
</evidence>
<accession>A0A0H4PY91</accession>
<feature type="chain" id="PRO_5005208287" evidence="1">
    <location>
        <begin position="20"/>
        <end position="464"/>
    </location>
</feature>
<dbReference type="STRING" id="320787.CA2015_4039"/>
<dbReference type="InterPro" id="IPR002035">
    <property type="entry name" value="VWF_A"/>
</dbReference>
<dbReference type="Proteomes" id="UP000036520">
    <property type="component" value="Chromosome"/>
</dbReference>
<dbReference type="PROSITE" id="PS50234">
    <property type="entry name" value="VWFA"/>
    <property type="match status" value="1"/>
</dbReference>
<gene>
    <name evidence="3" type="ORF">CA2015_4039</name>
</gene>
<keyword evidence="4" id="KW-1185">Reference proteome</keyword>
<dbReference type="Pfam" id="PF00092">
    <property type="entry name" value="VWA"/>
    <property type="match status" value="1"/>
</dbReference>
<keyword evidence="1" id="KW-0732">Signal</keyword>